<dbReference type="EC" id="2.7.13.3" evidence="3"/>
<evidence type="ECO:0000313" key="16">
    <source>
        <dbReference type="Proteomes" id="UP000234329"/>
    </source>
</evidence>
<feature type="domain" description="Histidine kinase" evidence="14">
    <location>
        <begin position="225"/>
        <end position="436"/>
    </location>
</feature>
<dbReference type="InterPro" id="IPR036097">
    <property type="entry name" value="HisK_dim/P_sf"/>
</dbReference>
<keyword evidence="12 13" id="KW-0472">Membrane</keyword>
<dbReference type="PANTHER" id="PTHR45436:SF14">
    <property type="entry name" value="SENSOR PROTEIN QSEC"/>
    <property type="match status" value="1"/>
</dbReference>
<dbReference type="InterPro" id="IPR003594">
    <property type="entry name" value="HATPase_dom"/>
</dbReference>
<keyword evidence="5" id="KW-0808">Transferase</keyword>
<name>A0A2I1DN73_9PROT</name>
<dbReference type="PANTHER" id="PTHR45436">
    <property type="entry name" value="SENSOR HISTIDINE KINASE YKOH"/>
    <property type="match status" value="1"/>
</dbReference>
<evidence type="ECO:0000256" key="9">
    <source>
        <dbReference type="ARBA" id="ARBA00022840"/>
    </source>
</evidence>
<dbReference type="Proteomes" id="UP000234329">
    <property type="component" value="Unassembled WGS sequence"/>
</dbReference>
<evidence type="ECO:0000256" key="11">
    <source>
        <dbReference type="ARBA" id="ARBA00023012"/>
    </source>
</evidence>
<evidence type="ECO:0000313" key="15">
    <source>
        <dbReference type="EMBL" id="PKY11318.1"/>
    </source>
</evidence>
<dbReference type="InterPro" id="IPR004358">
    <property type="entry name" value="Sig_transdc_His_kin-like_C"/>
</dbReference>
<accession>A0A2I1DN73</accession>
<sequence length="442" mass="49121">MKHSLQRRLYIGLSVAIVGMGLLAGLASFFLALNEAQVYQDASLQQIAALVPPHLWQRADHYDQSPVDEDPDARIIVELLCPLHCHGSEAPLKLPPQLSAGFHTVVVNGQDWRIFVRRQGPDNALAVAQSTDVRSDAAFASARWTFLPLLFLVPLLMFFSRMIVRRSLASIQNLALALDRQNSDRPESLSMEDVPTEIAPFIQAINRLLERIRVLLEQERRFIADAAHELRTPLTALSLQVQNLGRADSLSEYQQRLLPLQKGLERFAHLLEQLLGLARQQATVTSSERVNLVDTARQVLEDLYPLADRKKIDFGLDAPSPIWVQGSPAAFHSLLRNAVDNALRYSPEHSEVTISVRSEGSDALLEVMDSGPGIPMAESERIWEPFYRIPGTEEEGSGLGLSIVLAIADQLGGQVSLRPRPDRSGLLFSYRQKQVSSENDGV</sequence>
<dbReference type="InterPro" id="IPR003661">
    <property type="entry name" value="HisK_dim/P_dom"/>
</dbReference>
<dbReference type="Gene3D" id="3.30.565.10">
    <property type="entry name" value="Histidine kinase-like ATPase, C-terminal domain"/>
    <property type="match status" value="1"/>
</dbReference>
<evidence type="ECO:0000256" key="4">
    <source>
        <dbReference type="ARBA" id="ARBA00022553"/>
    </source>
</evidence>
<dbReference type="SUPFAM" id="SSF55874">
    <property type="entry name" value="ATPase domain of HSP90 chaperone/DNA topoisomerase II/histidine kinase"/>
    <property type="match status" value="1"/>
</dbReference>
<dbReference type="SUPFAM" id="SSF47384">
    <property type="entry name" value="Homodimeric domain of signal transducing histidine kinase"/>
    <property type="match status" value="1"/>
</dbReference>
<dbReference type="CDD" id="cd00082">
    <property type="entry name" value="HisKA"/>
    <property type="match status" value="1"/>
</dbReference>
<evidence type="ECO:0000256" key="10">
    <source>
        <dbReference type="ARBA" id="ARBA00022989"/>
    </source>
</evidence>
<dbReference type="GO" id="GO:0005524">
    <property type="term" value="F:ATP binding"/>
    <property type="evidence" value="ECO:0007669"/>
    <property type="project" value="UniProtKB-KW"/>
</dbReference>
<proteinExistence type="predicted"/>
<dbReference type="InterPro" id="IPR036890">
    <property type="entry name" value="HATPase_C_sf"/>
</dbReference>
<gene>
    <name evidence="15" type="ORF">B1757_04825</name>
</gene>
<feature type="transmembrane region" description="Helical" evidence="13">
    <location>
        <begin position="144"/>
        <end position="164"/>
    </location>
</feature>
<comment type="subcellular location">
    <subcellularLocation>
        <location evidence="2">Membrane</location>
        <topology evidence="2">Multi-pass membrane protein</topology>
    </subcellularLocation>
</comment>
<dbReference type="AlphaFoldDB" id="A0A2I1DN73"/>
<evidence type="ECO:0000256" key="13">
    <source>
        <dbReference type="SAM" id="Phobius"/>
    </source>
</evidence>
<evidence type="ECO:0000256" key="3">
    <source>
        <dbReference type="ARBA" id="ARBA00012438"/>
    </source>
</evidence>
<evidence type="ECO:0000256" key="12">
    <source>
        <dbReference type="ARBA" id="ARBA00023136"/>
    </source>
</evidence>
<dbReference type="CDD" id="cd00075">
    <property type="entry name" value="HATPase"/>
    <property type="match status" value="1"/>
</dbReference>
<keyword evidence="10 13" id="KW-1133">Transmembrane helix</keyword>
<dbReference type="OrthoDB" id="5297838at2"/>
<keyword evidence="16" id="KW-1185">Reference proteome</keyword>
<keyword evidence="9" id="KW-0067">ATP-binding</keyword>
<organism evidence="15 16">
    <name type="scientific">Acidithiobacillus marinus</name>
    <dbReference type="NCBI Taxonomy" id="187490"/>
    <lineage>
        <taxon>Bacteria</taxon>
        <taxon>Pseudomonadati</taxon>
        <taxon>Pseudomonadota</taxon>
        <taxon>Acidithiobacillia</taxon>
        <taxon>Acidithiobacillales</taxon>
        <taxon>Acidithiobacillaceae</taxon>
        <taxon>Acidithiobacillus</taxon>
    </lineage>
</organism>
<dbReference type="Pfam" id="PF00512">
    <property type="entry name" value="HisKA"/>
    <property type="match status" value="1"/>
</dbReference>
<keyword evidence="11" id="KW-0902">Two-component regulatory system</keyword>
<dbReference type="InterPro" id="IPR050428">
    <property type="entry name" value="TCS_sensor_his_kinase"/>
</dbReference>
<dbReference type="Gene3D" id="1.10.287.130">
    <property type="match status" value="1"/>
</dbReference>
<dbReference type="PRINTS" id="PR00344">
    <property type="entry name" value="BCTRLSENSOR"/>
</dbReference>
<evidence type="ECO:0000259" key="14">
    <source>
        <dbReference type="PROSITE" id="PS50109"/>
    </source>
</evidence>
<dbReference type="GO" id="GO:0000155">
    <property type="term" value="F:phosphorelay sensor kinase activity"/>
    <property type="evidence" value="ECO:0007669"/>
    <property type="project" value="InterPro"/>
</dbReference>
<keyword evidence="7" id="KW-0547">Nucleotide-binding</keyword>
<evidence type="ECO:0000256" key="8">
    <source>
        <dbReference type="ARBA" id="ARBA00022777"/>
    </source>
</evidence>
<dbReference type="InterPro" id="IPR005467">
    <property type="entry name" value="His_kinase_dom"/>
</dbReference>
<dbReference type="SMART" id="SM00388">
    <property type="entry name" value="HisKA"/>
    <property type="match status" value="1"/>
</dbReference>
<comment type="caution">
    <text evidence="15">The sequence shown here is derived from an EMBL/GenBank/DDBJ whole genome shotgun (WGS) entry which is preliminary data.</text>
</comment>
<dbReference type="Pfam" id="PF02518">
    <property type="entry name" value="HATPase_c"/>
    <property type="match status" value="1"/>
</dbReference>
<keyword evidence="4" id="KW-0597">Phosphoprotein</keyword>
<dbReference type="GO" id="GO:0005886">
    <property type="term" value="C:plasma membrane"/>
    <property type="evidence" value="ECO:0007669"/>
    <property type="project" value="TreeGrafter"/>
</dbReference>
<dbReference type="SMART" id="SM00387">
    <property type="entry name" value="HATPase_c"/>
    <property type="match status" value="1"/>
</dbReference>
<evidence type="ECO:0000256" key="1">
    <source>
        <dbReference type="ARBA" id="ARBA00000085"/>
    </source>
</evidence>
<dbReference type="RefSeq" id="WP_101537247.1">
    <property type="nucleotide sequence ID" value="NZ_MXAV01000017.1"/>
</dbReference>
<evidence type="ECO:0000256" key="6">
    <source>
        <dbReference type="ARBA" id="ARBA00022692"/>
    </source>
</evidence>
<evidence type="ECO:0000256" key="7">
    <source>
        <dbReference type="ARBA" id="ARBA00022741"/>
    </source>
</evidence>
<evidence type="ECO:0000256" key="5">
    <source>
        <dbReference type="ARBA" id="ARBA00022679"/>
    </source>
</evidence>
<comment type="catalytic activity">
    <reaction evidence="1">
        <text>ATP + protein L-histidine = ADP + protein N-phospho-L-histidine.</text>
        <dbReference type="EC" id="2.7.13.3"/>
    </reaction>
</comment>
<keyword evidence="8 15" id="KW-0418">Kinase</keyword>
<protein>
    <recommendedName>
        <fullName evidence="3">histidine kinase</fullName>
        <ecNumber evidence="3">2.7.13.3</ecNumber>
    </recommendedName>
</protein>
<keyword evidence="6 13" id="KW-0812">Transmembrane</keyword>
<dbReference type="FunCoup" id="A0A2I1DN73">
    <property type="interactions" value="169"/>
</dbReference>
<evidence type="ECO:0000256" key="2">
    <source>
        <dbReference type="ARBA" id="ARBA00004141"/>
    </source>
</evidence>
<reference evidence="15 16" key="1">
    <citation type="submission" date="2017-03" db="EMBL/GenBank/DDBJ databases">
        <title>Draft genime sequence of the acidophilic sulfur-oxidizing bacterium Acidithiobacillus sp. SH, isolated from seawater.</title>
        <authorList>
            <person name="Sharmin S."/>
            <person name="Tokuhisa M."/>
            <person name="Kanao T."/>
            <person name="Kamimura K."/>
        </authorList>
    </citation>
    <scope>NUCLEOTIDE SEQUENCE [LARGE SCALE GENOMIC DNA]</scope>
    <source>
        <strain evidence="15 16">SH</strain>
    </source>
</reference>
<dbReference type="InParanoid" id="A0A2I1DN73"/>
<dbReference type="EMBL" id="MXAV01000017">
    <property type="protein sequence ID" value="PKY11318.1"/>
    <property type="molecule type" value="Genomic_DNA"/>
</dbReference>
<feature type="transmembrane region" description="Helical" evidence="13">
    <location>
        <begin position="9"/>
        <end position="33"/>
    </location>
</feature>
<dbReference type="PROSITE" id="PS50109">
    <property type="entry name" value="HIS_KIN"/>
    <property type="match status" value="1"/>
</dbReference>